<comment type="caution">
    <text evidence="9">The sequence shown here is derived from an EMBL/GenBank/DDBJ whole genome shotgun (WGS) entry which is preliminary data.</text>
</comment>
<dbReference type="Pfam" id="PF00682">
    <property type="entry name" value="HMGL-like"/>
    <property type="match status" value="1"/>
</dbReference>
<dbReference type="GO" id="GO:0003852">
    <property type="term" value="F:2-isopropylmalate synthase activity"/>
    <property type="evidence" value="ECO:0007669"/>
    <property type="project" value="InterPro"/>
</dbReference>
<dbReference type="Pfam" id="PF08502">
    <property type="entry name" value="LeuA_dimer"/>
    <property type="match status" value="1"/>
</dbReference>
<keyword evidence="3" id="KW-0432">Leucine biosynthesis</keyword>
<evidence type="ECO:0000259" key="8">
    <source>
        <dbReference type="PROSITE" id="PS50991"/>
    </source>
</evidence>
<keyword evidence="6" id="KW-0464">Manganese</keyword>
<dbReference type="InterPro" id="IPR054691">
    <property type="entry name" value="LeuA/HCS_post-cat"/>
</dbReference>
<dbReference type="Gene3D" id="1.10.238.260">
    <property type="match status" value="1"/>
</dbReference>
<dbReference type="InterPro" id="IPR013785">
    <property type="entry name" value="Aldolase_TIM"/>
</dbReference>
<dbReference type="PANTHER" id="PTHR10277">
    <property type="entry name" value="HOMOCITRATE SYNTHASE-RELATED"/>
    <property type="match status" value="1"/>
</dbReference>
<comment type="similarity">
    <text evidence="1">Belongs to the alpha-IPM synthase/homocitrate synthase family. LeuA type 1 subfamily.</text>
</comment>
<dbReference type="FunFam" id="3.30.160.270:FF:000003">
    <property type="entry name" value="2-isopropylmalate synthase"/>
    <property type="match status" value="1"/>
</dbReference>
<dbReference type="SUPFAM" id="SSF110921">
    <property type="entry name" value="2-isopropylmalate synthase LeuA, allosteric (dimerisation) domain"/>
    <property type="match status" value="1"/>
</dbReference>
<name>A0A8J6NSN2_9BACT</name>
<dbReference type="SMART" id="SM00917">
    <property type="entry name" value="LeuA_dimer"/>
    <property type="match status" value="1"/>
</dbReference>
<evidence type="ECO:0000256" key="6">
    <source>
        <dbReference type="ARBA" id="ARBA00023211"/>
    </source>
</evidence>
<dbReference type="Gene3D" id="3.30.160.270">
    <property type="match status" value="1"/>
</dbReference>
<feature type="non-terminal residue" evidence="9">
    <location>
        <position position="1"/>
    </location>
</feature>
<evidence type="ECO:0000256" key="7">
    <source>
        <dbReference type="ARBA" id="ARBA00023304"/>
    </source>
</evidence>
<keyword evidence="7" id="KW-0100">Branched-chain amino acid biosynthesis</keyword>
<sequence>ATANTLAALSAGARQAEVTINGIGERAGNTSLEEVVMALHTRPNYLELSNNIKTELIYPTSRLVSSITGIIVQPNKAIVGANAFAHEAGIHQDGMLKNPMTYEIMKPETVGISASKMVLGKHSGRHALRSHLKEMGYDLSDEELNLVFTKFKELADKKKHVVDEDLEVIVTEGILRTTDVFRLEYLHVTCGTTVFPMASVRLTINERPVQGAGYGNGPIDAAFNSIAKLTGTESELLRFSVSALTGGTDAQGEVTVRLKENGLVALGRGADPDIITASAKAYINGLNRLEYLKAHPVQATT</sequence>
<dbReference type="GO" id="GO:0009098">
    <property type="term" value="P:L-leucine biosynthetic process"/>
    <property type="evidence" value="ECO:0007669"/>
    <property type="project" value="UniProtKB-KW"/>
</dbReference>
<feature type="domain" description="Pyruvate carboxyltransferase" evidence="8">
    <location>
        <begin position="1"/>
        <end position="58"/>
    </location>
</feature>
<dbReference type="InterPro" id="IPR013709">
    <property type="entry name" value="2-isopropylmalate_synth_dimer"/>
</dbReference>
<dbReference type="EMBL" id="JACNJH010000003">
    <property type="protein sequence ID" value="MBC8359773.1"/>
    <property type="molecule type" value="Genomic_DNA"/>
</dbReference>
<reference evidence="9 10" key="1">
    <citation type="submission" date="2020-08" db="EMBL/GenBank/DDBJ databases">
        <title>Bridging the membrane lipid divide: bacteria of the FCB group superphylum have the potential to synthesize archaeal ether lipids.</title>
        <authorList>
            <person name="Villanueva L."/>
            <person name="Von Meijenfeldt F.A.B."/>
            <person name="Westbye A.B."/>
            <person name="Yadav S."/>
            <person name="Hopmans E.C."/>
            <person name="Dutilh B.E."/>
            <person name="Sinninghe Damste J.S."/>
        </authorList>
    </citation>
    <scope>NUCLEOTIDE SEQUENCE [LARGE SCALE GENOMIC DNA]</scope>
    <source>
        <strain evidence="9">NIOZ-UU30</strain>
    </source>
</reference>
<organism evidence="9 10">
    <name type="scientific">Candidatus Desulfatibia profunda</name>
    <dbReference type="NCBI Taxonomy" id="2841695"/>
    <lineage>
        <taxon>Bacteria</taxon>
        <taxon>Pseudomonadati</taxon>
        <taxon>Thermodesulfobacteriota</taxon>
        <taxon>Desulfobacteria</taxon>
        <taxon>Desulfobacterales</taxon>
        <taxon>Desulfobacterales incertae sedis</taxon>
        <taxon>Candidatus Desulfatibia</taxon>
    </lineage>
</organism>
<dbReference type="SUPFAM" id="SSF51569">
    <property type="entry name" value="Aldolase"/>
    <property type="match status" value="1"/>
</dbReference>
<keyword evidence="4" id="KW-0028">Amino-acid biosynthesis</keyword>
<proteinExistence type="inferred from homology"/>
<evidence type="ECO:0000256" key="1">
    <source>
        <dbReference type="ARBA" id="ARBA00009396"/>
    </source>
</evidence>
<dbReference type="AlphaFoldDB" id="A0A8J6NSN2"/>
<accession>A0A8J6NSN2</accession>
<dbReference type="InterPro" id="IPR036230">
    <property type="entry name" value="LeuA_allosteric_dom_sf"/>
</dbReference>
<dbReference type="Gene3D" id="3.20.20.70">
    <property type="entry name" value="Aldolase class I"/>
    <property type="match status" value="1"/>
</dbReference>
<dbReference type="InterPro" id="IPR000891">
    <property type="entry name" value="PYR_CT"/>
</dbReference>
<protein>
    <recommendedName>
        <fullName evidence="2">2-isopropylmalate synthase</fullName>
    </recommendedName>
</protein>
<dbReference type="PANTHER" id="PTHR10277:SF9">
    <property type="entry name" value="2-ISOPROPYLMALATE SYNTHASE 1, CHLOROPLASTIC-RELATED"/>
    <property type="match status" value="1"/>
</dbReference>
<dbReference type="PROSITE" id="PS50991">
    <property type="entry name" value="PYR_CT"/>
    <property type="match status" value="1"/>
</dbReference>
<dbReference type="Proteomes" id="UP000603434">
    <property type="component" value="Unassembled WGS sequence"/>
</dbReference>
<evidence type="ECO:0000256" key="4">
    <source>
        <dbReference type="ARBA" id="ARBA00022605"/>
    </source>
</evidence>
<keyword evidence="5" id="KW-0808">Transferase</keyword>
<evidence type="ECO:0000256" key="2">
    <source>
        <dbReference type="ARBA" id="ARBA00018198"/>
    </source>
</evidence>
<evidence type="ECO:0000256" key="3">
    <source>
        <dbReference type="ARBA" id="ARBA00022430"/>
    </source>
</evidence>
<dbReference type="InterPro" id="IPR050073">
    <property type="entry name" value="2-IPM_HCS-like"/>
</dbReference>
<dbReference type="Pfam" id="PF22617">
    <property type="entry name" value="HCS_D2"/>
    <property type="match status" value="1"/>
</dbReference>
<evidence type="ECO:0000313" key="10">
    <source>
        <dbReference type="Proteomes" id="UP000603434"/>
    </source>
</evidence>
<dbReference type="FunFam" id="1.10.238.260:FF:000001">
    <property type="entry name" value="2-isopropylmalate synthase"/>
    <property type="match status" value="1"/>
</dbReference>
<gene>
    <name evidence="9" type="ORF">H8E23_00030</name>
</gene>
<evidence type="ECO:0000313" key="9">
    <source>
        <dbReference type="EMBL" id="MBC8359773.1"/>
    </source>
</evidence>
<evidence type="ECO:0000256" key="5">
    <source>
        <dbReference type="ARBA" id="ARBA00022679"/>
    </source>
</evidence>